<gene>
    <name evidence="2" type="ORF">DOTSEDRAFT_82281</name>
</gene>
<feature type="compositionally biased region" description="Basic and acidic residues" evidence="1">
    <location>
        <begin position="1"/>
        <end position="10"/>
    </location>
</feature>
<evidence type="ECO:0000313" key="3">
    <source>
        <dbReference type="Proteomes" id="UP000016933"/>
    </source>
</evidence>
<dbReference type="EMBL" id="KB446543">
    <property type="protein sequence ID" value="EME40710.1"/>
    <property type="molecule type" value="Genomic_DNA"/>
</dbReference>
<feature type="region of interest" description="Disordered" evidence="1">
    <location>
        <begin position="141"/>
        <end position="170"/>
    </location>
</feature>
<dbReference type="Proteomes" id="UP000016933">
    <property type="component" value="Unassembled WGS sequence"/>
</dbReference>
<dbReference type="InterPro" id="IPR025494">
    <property type="entry name" value="DUF4385"/>
</dbReference>
<dbReference type="eggNOG" id="ENOG502S5KA">
    <property type="taxonomic scope" value="Eukaryota"/>
</dbReference>
<sequence length="244" mass="28092">MAQSEWRREVNGSAKWQQQTTRSDGSLKDVMPPSKLKAKAEKQDETSIPTQWPAPALHDTDLRMSYVIARGEQGVLTFQPYKKGILLPHWRFKTVPIAEHSSTTLRSAFDNYVKAGDFVGADMARKFIQMGMTRAKRYANHKGGRKYDRTEREIERDGGSRKELPKSTGHEGMEVKLAASEVFKEVWKVCTSDTRYIQLKEEWQKEKKDYDKLNKGKKNSIKKVEVVDHLEVKTEVEEEDSPDD</sequence>
<proteinExistence type="predicted"/>
<accession>N1PGR9</accession>
<reference evidence="3" key="1">
    <citation type="journal article" date="2012" name="PLoS Genet.">
        <title>The genomes of the fungal plant pathogens Cladosporium fulvum and Dothistroma septosporum reveal adaptation to different hosts and lifestyles but also signatures of common ancestry.</title>
        <authorList>
            <person name="de Wit P.J.G.M."/>
            <person name="van der Burgt A."/>
            <person name="Oekmen B."/>
            <person name="Stergiopoulos I."/>
            <person name="Abd-Elsalam K.A."/>
            <person name="Aerts A.L."/>
            <person name="Bahkali A.H."/>
            <person name="Beenen H.G."/>
            <person name="Chettri P."/>
            <person name="Cox M.P."/>
            <person name="Datema E."/>
            <person name="de Vries R.P."/>
            <person name="Dhillon B."/>
            <person name="Ganley A.R."/>
            <person name="Griffiths S.A."/>
            <person name="Guo Y."/>
            <person name="Hamelin R.C."/>
            <person name="Henrissat B."/>
            <person name="Kabir M.S."/>
            <person name="Jashni M.K."/>
            <person name="Kema G."/>
            <person name="Klaubauf S."/>
            <person name="Lapidus A."/>
            <person name="Levasseur A."/>
            <person name="Lindquist E."/>
            <person name="Mehrabi R."/>
            <person name="Ohm R.A."/>
            <person name="Owen T.J."/>
            <person name="Salamov A."/>
            <person name="Schwelm A."/>
            <person name="Schijlen E."/>
            <person name="Sun H."/>
            <person name="van den Burg H.A."/>
            <person name="van Ham R.C.H.J."/>
            <person name="Zhang S."/>
            <person name="Goodwin S.B."/>
            <person name="Grigoriev I.V."/>
            <person name="Collemare J."/>
            <person name="Bradshaw R.E."/>
        </authorList>
    </citation>
    <scope>NUCLEOTIDE SEQUENCE [LARGE SCALE GENOMIC DNA]</scope>
    <source>
        <strain evidence="3">NZE10 / CBS 128990</strain>
    </source>
</reference>
<feature type="compositionally biased region" description="Polar residues" evidence="1">
    <location>
        <begin position="14"/>
        <end position="24"/>
    </location>
</feature>
<dbReference type="OrthoDB" id="2589819at2759"/>
<protein>
    <submittedName>
        <fullName evidence="2">Uncharacterized protein</fullName>
    </submittedName>
</protein>
<name>N1PGR9_DOTSN</name>
<evidence type="ECO:0000256" key="1">
    <source>
        <dbReference type="SAM" id="MobiDB-lite"/>
    </source>
</evidence>
<dbReference type="AlphaFoldDB" id="N1PGR9"/>
<feature type="region of interest" description="Disordered" evidence="1">
    <location>
        <begin position="1"/>
        <end position="54"/>
    </location>
</feature>
<dbReference type="HOGENOM" id="CLU_079668_0_1_1"/>
<dbReference type="Pfam" id="PF14328">
    <property type="entry name" value="DUF4385"/>
    <property type="match status" value="1"/>
</dbReference>
<reference evidence="2 3" key="2">
    <citation type="journal article" date="2012" name="PLoS Pathog.">
        <title>Diverse lifestyles and strategies of plant pathogenesis encoded in the genomes of eighteen Dothideomycetes fungi.</title>
        <authorList>
            <person name="Ohm R.A."/>
            <person name="Feau N."/>
            <person name="Henrissat B."/>
            <person name="Schoch C.L."/>
            <person name="Horwitz B.A."/>
            <person name="Barry K.W."/>
            <person name="Condon B.J."/>
            <person name="Copeland A.C."/>
            <person name="Dhillon B."/>
            <person name="Glaser F."/>
            <person name="Hesse C.N."/>
            <person name="Kosti I."/>
            <person name="LaButti K."/>
            <person name="Lindquist E.A."/>
            <person name="Lucas S."/>
            <person name="Salamov A.A."/>
            <person name="Bradshaw R.E."/>
            <person name="Ciuffetti L."/>
            <person name="Hamelin R.C."/>
            <person name="Kema G.H.J."/>
            <person name="Lawrence C."/>
            <person name="Scott J.A."/>
            <person name="Spatafora J.W."/>
            <person name="Turgeon B.G."/>
            <person name="de Wit P.J.G.M."/>
            <person name="Zhong S."/>
            <person name="Goodwin S.B."/>
            <person name="Grigoriev I.V."/>
        </authorList>
    </citation>
    <scope>NUCLEOTIDE SEQUENCE [LARGE SCALE GENOMIC DNA]</scope>
    <source>
        <strain evidence="3">NZE10 / CBS 128990</strain>
    </source>
</reference>
<organism evidence="2 3">
    <name type="scientific">Dothistroma septosporum (strain NZE10 / CBS 128990)</name>
    <name type="common">Red band needle blight fungus</name>
    <name type="synonym">Mycosphaerella pini</name>
    <dbReference type="NCBI Taxonomy" id="675120"/>
    <lineage>
        <taxon>Eukaryota</taxon>
        <taxon>Fungi</taxon>
        <taxon>Dikarya</taxon>
        <taxon>Ascomycota</taxon>
        <taxon>Pezizomycotina</taxon>
        <taxon>Dothideomycetes</taxon>
        <taxon>Dothideomycetidae</taxon>
        <taxon>Mycosphaerellales</taxon>
        <taxon>Mycosphaerellaceae</taxon>
        <taxon>Dothistroma</taxon>
    </lineage>
</organism>
<feature type="compositionally biased region" description="Basic and acidic residues" evidence="1">
    <location>
        <begin position="145"/>
        <end position="170"/>
    </location>
</feature>
<keyword evidence="3" id="KW-1185">Reference proteome</keyword>
<evidence type="ECO:0000313" key="2">
    <source>
        <dbReference type="EMBL" id="EME40710.1"/>
    </source>
</evidence>